<dbReference type="InterPro" id="IPR003607">
    <property type="entry name" value="HD/PDEase_dom"/>
</dbReference>
<dbReference type="OrthoDB" id="546632at2759"/>
<dbReference type="SMART" id="SM00471">
    <property type="entry name" value="HDc"/>
    <property type="match status" value="1"/>
</dbReference>
<reference evidence="10 11" key="2">
    <citation type="submission" date="2016-08" db="EMBL/GenBank/DDBJ databases">
        <title>Pervasive Adenine N6-methylation of Active Genes in Fungi.</title>
        <authorList>
            <consortium name="DOE Joint Genome Institute"/>
            <person name="Mondo S.J."/>
            <person name="Dannebaum R.O."/>
            <person name="Kuo R.C."/>
            <person name="Labutti K."/>
            <person name="Haridas S."/>
            <person name="Kuo A."/>
            <person name="Salamov A."/>
            <person name="Ahrendt S.R."/>
            <person name="Lipzen A."/>
            <person name="Sullivan W."/>
            <person name="Andreopoulos W.B."/>
            <person name="Clum A."/>
            <person name="Lindquist E."/>
            <person name="Daum C."/>
            <person name="Ramamoorthy G.K."/>
            <person name="Gryganskyi A."/>
            <person name="Culley D."/>
            <person name="Magnuson J.K."/>
            <person name="James T.Y."/>
            <person name="O'Malley M.A."/>
            <person name="Stajich J.E."/>
            <person name="Spatafora J.W."/>
            <person name="Visel A."/>
            <person name="Grigoriev I.V."/>
        </authorList>
    </citation>
    <scope>NUCLEOTIDE SEQUENCE [LARGE SCALE GENOMIC DNA]</scope>
    <source>
        <strain evidence="11">finn</strain>
    </source>
</reference>
<dbReference type="Pfam" id="PF00233">
    <property type="entry name" value="PDEase_I"/>
    <property type="match status" value="1"/>
</dbReference>
<name>A0A1Y1VGL1_9FUNG</name>
<accession>A0A1Y1VGL1</accession>
<comment type="cofactor">
    <cofactor evidence="7">
        <name>a divalent metal cation</name>
        <dbReference type="ChEBI" id="CHEBI:60240"/>
    </cofactor>
    <text evidence="7">Binds 2 divalent metal cations per subunit. Site 1 may preferentially bind zinc ions, while site 2 has a preference for magnesium and/or manganese ions.</text>
</comment>
<dbReference type="EC" id="3.1.4.-" evidence="7"/>
<evidence type="ECO:0000256" key="1">
    <source>
        <dbReference type="ARBA" id="ARBA00022535"/>
    </source>
</evidence>
<evidence type="ECO:0000256" key="2">
    <source>
        <dbReference type="ARBA" id="ARBA00022723"/>
    </source>
</evidence>
<feature type="binding site" evidence="5">
    <location>
        <position position="415"/>
    </location>
    <ligand>
        <name>AMP</name>
        <dbReference type="ChEBI" id="CHEBI:456215"/>
    </ligand>
</feature>
<evidence type="ECO:0000313" key="10">
    <source>
        <dbReference type="EMBL" id="ORX55856.1"/>
    </source>
</evidence>
<dbReference type="AlphaFoldDB" id="A0A1Y1VGL1"/>
<sequence>MSKKIYLNIEGIGNEVIELFSKTTTSEFRSFLCNVADYSDDPDIILKLYKHDGTIIPISPEIEPNTEKKPYRLIFRKKKPINQLENSTSSNNIIGTNNKENKEDEDRLNINPRVSSTSTSTTPIKTPCPAKNKVENVEMIYRHNIERPSFNKDVIEHLKKPTFDIWKWKENGMISLLEHMFIDLGLLDSFKINFDTLDNFLHCCKLCYNKNPFHNFIHCFCVTQMMYGIINITNLVNILTPREKLILMLSCIAHDLDHPGCNNVYQVNAKTDLALLYNDQSPLENHHCAVFFYILKKPEANVLESLSNEEFVEVRKGIIQCILATDMAKHSQLVGQFKDMTDKFDFKNEEHRNMLLLMLIKSADISNEVRPTHVAEPWVDNLLEEFFMQHDKELVEGLPVSALMDRKKVKKSITQSNFIAFVMIPIFEAMAKVLPNMNDNVIKPIRTSLAYYKNLEV</sequence>
<feature type="active site" description="Proton donor" evidence="4">
    <location>
        <position position="214"/>
    </location>
</feature>
<organism evidence="10 11">
    <name type="scientific">Piromyces finnis</name>
    <dbReference type="NCBI Taxonomy" id="1754191"/>
    <lineage>
        <taxon>Eukaryota</taxon>
        <taxon>Fungi</taxon>
        <taxon>Fungi incertae sedis</taxon>
        <taxon>Chytridiomycota</taxon>
        <taxon>Chytridiomycota incertae sedis</taxon>
        <taxon>Neocallimastigomycetes</taxon>
        <taxon>Neocallimastigales</taxon>
        <taxon>Neocallimastigaceae</taxon>
        <taxon>Piromyces</taxon>
    </lineage>
</organism>
<dbReference type="STRING" id="1754191.A0A1Y1VGL1"/>
<dbReference type="InterPro" id="IPR023088">
    <property type="entry name" value="PDEase"/>
</dbReference>
<dbReference type="PROSITE" id="PS51845">
    <property type="entry name" value="PDEASE_I_2"/>
    <property type="match status" value="1"/>
</dbReference>
<dbReference type="GO" id="GO:0007165">
    <property type="term" value="P:signal transduction"/>
    <property type="evidence" value="ECO:0007669"/>
    <property type="project" value="InterPro"/>
</dbReference>
<feature type="binding site" evidence="5">
    <location>
        <begin position="214"/>
        <end position="218"/>
    </location>
    <ligand>
        <name>AMP</name>
        <dbReference type="ChEBI" id="CHEBI:456215"/>
    </ligand>
</feature>
<feature type="binding site" evidence="5">
    <location>
        <position position="364"/>
    </location>
    <ligand>
        <name>AMP</name>
        <dbReference type="ChEBI" id="CHEBI:456215"/>
    </ligand>
</feature>
<keyword evidence="2 6" id="KW-0479">Metal-binding</keyword>
<dbReference type="PANTHER" id="PTHR11347">
    <property type="entry name" value="CYCLIC NUCLEOTIDE PHOSPHODIESTERASE"/>
    <property type="match status" value="1"/>
</dbReference>
<keyword evidence="1" id="KW-0140">cGMP</keyword>
<evidence type="ECO:0000256" key="4">
    <source>
        <dbReference type="PIRSR" id="PIRSR623088-1"/>
    </source>
</evidence>
<gene>
    <name evidence="10" type="ORF">BCR36DRAFT_581018</name>
</gene>
<evidence type="ECO:0000259" key="9">
    <source>
        <dbReference type="PROSITE" id="PS51845"/>
    </source>
</evidence>
<feature type="compositionally biased region" description="Low complexity" evidence="8">
    <location>
        <begin position="86"/>
        <end position="98"/>
    </location>
</feature>
<feature type="binding site" evidence="5">
    <location>
        <position position="255"/>
    </location>
    <ligand>
        <name>AMP</name>
        <dbReference type="ChEBI" id="CHEBI:456215"/>
    </ligand>
</feature>
<dbReference type="CDD" id="cd00077">
    <property type="entry name" value="HDc"/>
    <property type="match status" value="1"/>
</dbReference>
<dbReference type="EMBL" id="MCFH01000008">
    <property type="protein sequence ID" value="ORX55856.1"/>
    <property type="molecule type" value="Genomic_DNA"/>
</dbReference>
<dbReference type="InterPro" id="IPR002073">
    <property type="entry name" value="PDEase_catalytic_dom"/>
</dbReference>
<dbReference type="Proteomes" id="UP000193719">
    <property type="component" value="Unassembled WGS sequence"/>
</dbReference>
<comment type="caution">
    <text evidence="10">The sequence shown here is derived from an EMBL/GenBank/DDBJ whole genome shotgun (WGS) entry which is preliminary data.</text>
</comment>
<evidence type="ECO:0000256" key="6">
    <source>
        <dbReference type="PIRSR" id="PIRSR623088-3"/>
    </source>
</evidence>
<feature type="binding site" evidence="6">
    <location>
        <position position="218"/>
    </location>
    <ligand>
        <name>Zn(2+)</name>
        <dbReference type="ChEBI" id="CHEBI:29105"/>
        <label>1</label>
    </ligand>
</feature>
<evidence type="ECO:0000313" key="11">
    <source>
        <dbReference type="Proteomes" id="UP000193719"/>
    </source>
</evidence>
<reference evidence="10 11" key="1">
    <citation type="submission" date="2016-08" db="EMBL/GenBank/DDBJ databases">
        <title>Genomes of anaerobic fungi encode conserved fungal cellulosomes for biomass hydrolysis.</title>
        <authorList>
            <consortium name="DOE Joint Genome Institute"/>
            <person name="Haitjema C.H."/>
            <person name="Gilmore S.P."/>
            <person name="Henske J.K."/>
            <person name="Solomon K.V."/>
            <person name="De Groot R."/>
            <person name="Kuo A."/>
            <person name="Mondo S.J."/>
            <person name="Salamov A.A."/>
            <person name="Labutti K."/>
            <person name="Zhao Z."/>
            <person name="Chiniquy J."/>
            <person name="Barry K."/>
            <person name="Brewer H.M."/>
            <person name="Purvine S.O."/>
            <person name="Wright A.T."/>
            <person name="Boxma B."/>
            <person name="Van Alen T."/>
            <person name="Hackstein J.H."/>
            <person name="Baker S.E."/>
            <person name="Grigoriev I.V."/>
            <person name="O'Malley M.A."/>
        </authorList>
    </citation>
    <scope>NUCLEOTIDE SEQUENCE [LARGE SCALE GENOMIC DNA]</scope>
    <source>
        <strain evidence="11">finn</strain>
    </source>
</reference>
<evidence type="ECO:0000256" key="7">
    <source>
        <dbReference type="RuleBase" id="RU363067"/>
    </source>
</evidence>
<feature type="region of interest" description="Disordered" evidence="8">
    <location>
        <begin position="85"/>
        <end position="105"/>
    </location>
</feature>
<evidence type="ECO:0000256" key="8">
    <source>
        <dbReference type="SAM" id="MobiDB-lite"/>
    </source>
</evidence>
<dbReference type="Gene3D" id="1.10.1300.10">
    <property type="entry name" value="3'5'-cyclic nucleotide phosphodiesterase, catalytic domain"/>
    <property type="match status" value="1"/>
</dbReference>
<comment type="similarity">
    <text evidence="7">Belongs to the cyclic nucleotide phosphodiesterase family.</text>
</comment>
<protein>
    <recommendedName>
        <fullName evidence="7">Phosphodiesterase</fullName>
        <ecNumber evidence="7">3.1.4.-</ecNumber>
    </recommendedName>
</protein>
<dbReference type="InterPro" id="IPR023174">
    <property type="entry name" value="PDEase_CS"/>
</dbReference>
<feature type="binding site" evidence="6">
    <location>
        <position position="255"/>
    </location>
    <ligand>
        <name>Zn(2+)</name>
        <dbReference type="ChEBI" id="CHEBI:29105"/>
        <label>2</label>
    </ligand>
</feature>
<dbReference type="SUPFAM" id="SSF109604">
    <property type="entry name" value="HD-domain/PDEase-like"/>
    <property type="match status" value="1"/>
</dbReference>
<evidence type="ECO:0000256" key="3">
    <source>
        <dbReference type="ARBA" id="ARBA00022801"/>
    </source>
</evidence>
<dbReference type="FunFam" id="1.10.1300.10:FF:000006">
    <property type="entry name" value="Phosphodiesterase 9A"/>
    <property type="match status" value="1"/>
</dbReference>
<keyword evidence="3 7" id="KW-0378">Hydrolase</keyword>
<keyword evidence="11" id="KW-1185">Reference proteome</keyword>
<dbReference type="PROSITE" id="PS00126">
    <property type="entry name" value="PDEASE_I_1"/>
    <property type="match status" value="1"/>
</dbReference>
<feature type="binding site" evidence="6">
    <location>
        <position position="364"/>
    </location>
    <ligand>
        <name>Zn(2+)</name>
        <dbReference type="ChEBI" id="CHEBI:29105"/>
        <label>1</label>
    </ligand>
</feature>
<feature type="binding site" evidence="6">
    <location>
        <position position="254"/>
    </location>
    <ligand>
        <name>Zn(2+)</name>
        <dbReference type="ChEBI" id="CHEBI:29105"/>
        <label>1</label>
    </ligand>
</feature>
<dbReference type="GO" id="GO:0046872">
    <property type="term" value="F:metal ion binding"/>
    <property type="evidence" value="ECO:0007669"/>
    <property type="project" value="UniProtKB-KW"/>
</dbReference>
<feature type="domain" description="PDEase" evidence="9">
    <location>
        <begin position="143"/>
        <end position="457"/>
    </location>
</feature>
<evidence type="ECO:0000256" key="5">
    <source>
        <dbReference type="PIRSR" id="PIRSR623088-2"/>
    </source>
</evidence>
<dbReference type="InterPro" id="IPR036971">
    <property type="entry name" value="PDEase_catalytic_dom_sf"/>
</dbReference>
<feature type="binding site" evidence="6">
    <location>
        <position position="255"/>
    </location>
    <ligand>
        <name>Zn(2+)</name>
        <dbReference type="ChEBI" id="CHEBI:29105"/>
        <label>1</label>
    </ligand>
</feature>
<dbReference type="GO" id="GO:0004114">
    <property type="term" value="F:3',5'-cyclic-nucleotide phosphodiesterase activity"/>
    <property type="evidence" value="ECO:0007669"/>
    <property type="project" value="InterPro"/>
</dbReference>
<proteinExistence type="inferred from homology"/>
<dbReference type="PRINTS" id="PR00387">
    <property type="entry name" value="PDIESTERASE1"/>
</dbReference>